<protein>
    <recommendedName>
        <fullName evidence="3">Isochorismatase-like domain-containing protein</fullName>
    </recommendedName>
</protein>
<evidence type="ECO:0000259" key="3">
    <source>
        <dbReference type="Pfam" id="PF00857"/>
    </source>
</evidence>
<dbReference type="EMBL" id="JAWCUI010000024">
    <property type="protein sequence ID" value="KAL1896077.1"/>
    <property type="molecule type" value="Genomic_DNA"/>
</dbReference>
<evidence type="ECO:0000256" key="2">
    <source>
        <dbReference type="ARBA" id="ARBA00022801"/>
    </source>
</evidence>
<dbReference type="InterPro" id="IPR050272">
    <property type="entry name" value="Isochorismatase-like_hydrls"/>
</dbReference>
<dbReference type="CDD" id="cd00431">
    <property type="entry name" value="cysteine_hydrolases"/>
    <property type="match status" value="1"/>
</dbReference>
<organism evidence="4 5">
    <name type="scientific">Sporothrix stenoceras</name>
    <dbReference type="NCBI Taxonomy" id="5173"/>
    <lineage>
        <taxon>Eukaryota</taxon>
        <taxon>Fungi</taxon>
        <taxon>Dikarya</taxon>
        <taxon>Ascomycota</taxon>
        <taxon>Pezizomycotina</taxon>
        <taxon>Sordariomycetes</taxon>
        <taxon>Sordariomycetidae</taxon>
        <taxon>Ophiostomatales</taxon>
        <taxon>Ophiostomataceae</taxon>
        <taxon>Sporothrix</taxon>
    </lineage>
</organism>
<comment type="similarity">
    <text evidence="1">Belongs to the isochorismatase family.</text>
</comment>
<evidence type="ECO:0000313" key="4">
    <source>
        <dbReference type="EMBL" id="KAL1896077.1"/>
    </source>
</evidence>
<dbReference type="SUPFAM" id="SSF52499">
    <property type="entry name" value="Isochorismatase-like hydrolases"/>
    <property type="match status" value="1"/>
</dbReference>
<comment type="caution">
    <text evidence="4">The sequence shown here is derived from an EMBL/GenBank/DDBJ whole genome shotgun (WGS) entry which is preliminary data.</text>
</comment>
<proteinExistence type="inferred from homology"/>
<keyword evidence="5" id="KW-1185">Reference proteome</keyword>
<dbReference type="PANTHER" id="PTHR43540">
    <property type="entry name" value="PEROXYUREIDOACRYLATE/UREIDOACRYLATE AMIDOHYDROLASE-RELATED"/>
    <property type="match status" value="1"/>
</dbReference>
<evidence type="ECO:0000313" key="5">
    <source>
        <dbReference type="Proteomes" id="UP001583186"/>
    </source>
</evidence>
<dbReference type="Gene3D" id="3.40.50.850">
    <property type="entry name" value="Isochorismatase-like"/>
    <property type="match status" value="1"/>
</dbReference>
<reference evidence="4 5" key="1">
    <citation type="journal article" date="2024" name="IMA Fungus">
        <title>IMA Genome - F19 : A genome assembly and annotation guide to empower mycologists, including annotated draft genome sequences of Ceratocystis pirilliformis, Diaporthe australafricana, Fusarium ophioides, Paecilomyces lecythidis, and Sporothrix stenoceras.</title>
        <authorList>
            <person name="Aylward J."/>
            <person name="Wilson A.M."/>
            <person name="Visagie C.M."/>
            <person name="Spraker J."/>
            <person name="Barnes I."/>
            <person name="Buitendag C."/>
            <person name="Ceriani C."/>
            <person name="Del Mar Angel L."/>
            <person name="du Plessis D."/>
            <person name="Fuchs T."/>
            <person name="Gasser K."/>
            <person name="Kramer D."/>
            <person name="Li W."/>
            <person name="Munsamy K."/>
            <person name="Piso A."/>
            <person name="Price J.L."/>
            <person name="Sonnekus B."/>
            <person name="Thomas C."/>
            <person name="van der Nest A."/>
            <person name="van Dijk A."/>
            <person name="van Heerden A."/>
            <person name="van Vuuren N."/>
            <person name="Yilmaz N."/>
            <person name="Duong T.A."/>
            <person name="van der Merwe N.A."/>
            <person name="Wingfield M.J."/>
            <person name="Wingfield B.D."/>
        </authorList>
    </citation>
    <scope>NUCLEOTIDE SEQUENCE [LARGE SCALE GENOMIC DNA]</scope>
    <source>
        <strain evidence="4 5">CMW 5346</strain>
    </source>
</reference>
<sequence>MNNAPASILDPQEPCSPLAFGTSQTALLLLDFHTFIVKSQPEAHGARVVTSAAELRSWARSQGMFVVHCMIDLRATTSLERKMATKVNGVRDRMLNQKPEEKGEITEIAAIADEYVFYRPPSHVSAMGSYGLREFLAQHGIQSLLLAGFSTSGCVINTAKGAADEGFAVTLVKDACGDRDPAVHELIMAKLLVGQTHVVGLKHFVEAWQEMGSSSGDATVSELDKQAKQLCVS</sequence>
<feature type="domain" description="Isochorismatase-like" evidence="3">
    <location>
        <begin position="25"/>
        <end position="191"/>
    </location>
</feature>
<gene>
    <name evidence="4" type="ORF">Sste5346_004816</name>
</gene>
<dbReference type="InterPro" id="IPR000868">
    <property type="entry name" value="Isochorismatase-like_dom"/>
</dbReference>
<name>A0ABR3Z780_9PEZI</name>
<evidence type="ECO:0000256" key="1">
    <source>
        <dbReference type="ARBA" id="ARBA00006336"/>
    </source>
</evidence>
<accession>A0ABR3Z780</accession>
<dbReference type="PANTHER" id="PTHR43540:SF1">
    <property type="entry name" value="ISOCHORISMATASE HYDROLASE"/>
    <property type="match status" value="1"/>
</dbReference>
<dbReference type="Pfam" id="PF00857">
    <property type="entry name" value="Isochorismatase"/>
    <property type="match status" value="1"/>
</dbReference>
<dbReference type="InterPro" id="IPR036380">
    <property type="entry name" value="Isochorismatase-like_sf"/>
</dbReference>
<dbReference type="Proteomes" id="UP001583186">
    <property type="component" value="Unassembled WGS sequence"/>
</dbReference>
<keyword evidence="2" id="KW-0378">Hydrolase</keyword>